<accession>A0ABR2JJI1</accession>
<comment type="caution">
    <text evidence="3">The sequence shown here is derived from an EMBL/GenBank/DDBJ whole genome shotgun (WGS) entry which is preliminary data.</text>
</comment>
<feature type="compositionally biased region" description="Basic residues" evidence="2">
    <location>
        <begin position="478"/>
        <end position="491"/>
    </location>
</feature>
<gene>
    <name evidence="3" type="ORF">PGQ11_002760</name>
</gene>
<sequence>MSATLQAKPTEAERSHQAVCAVVRDISSLVANDDFKYLDGLIQDNSRLDADIKELSIARKQDRKNIVELEANLAEEKSLTTASNVKLEKAEKRIEELQRGEEEANKKISAQREELDANGVEMTRLQKALKKTEADVQGANTKAELEATRALAAEGRVAEATKQLTEAEDNLQNLTIKLNRLESFKPEPKEANPVPISKWLEGIRDSAYNLIISYCGGDVDEDVLSDTDLWDRIRSYTTVSHRRIPLPVANSPVAKHVRIGALLSIMSSVLMEQVFQPNYLLKQNNDICTLLDDIIDEDATREQHLRAELVALLPDRQKENGKARVGSAVKRIASYCIPLVPEDKNSSFMVALEGLCKQAHRGWAELQRYRQRVEPIFEEDDDIKWLLLPLPTHTNDGRSQNGQSGTRPGSQNARTGSPRVTYLESAEEADFAQIKVVVWPGFMLTDLEDFESISGGLVLSKAHVEAALREENAAPGVGRHRSIRGVNRKKGSMSEAAKGYGDGNVIAGKKTAASFLSEGSGGGSNGS</sequence>
<evidence type="ECO:0000313" key="4">
    <source>
        <dbReference type="Proteomes" id="UP001390339"/>
    </source>
</evidence>
<reference evidence="3 4" key="1">
    <citation type="journal article" date="2024" name="IMA Fungus">
        <title>Apiospora arundinis, a panoply of carbohydrate-active enzymes and secondary metabolites.</title>
        <authorList>
            <person name="Sorensen T."/>
            <person name="Petersen C."/>
            <person name="Muurmann A.T."/>
            <person name="Christiansen J.V."/>
            <person name="Brundto M.L."/>
            <person name="Overgaard C.K."/>
            <person name="Boysen A.T."/>
            <person name="Wollenberg R.D."/>
            <person name="Larsen T.O."/>
            <person name="Sorensen J.L."/>
            <person name="Nielsen K.L."/>
            <person name="Sondergaard T.E."/>
        </authorList>
    </citation>
    <scope>NUCLEOTIDE SEQUENCE [LARGE SCALE GENOMIC DNA]</scope>
    <source>
        <strain evidence="3 4">AAU 773</strain>
    </source>
</reference>
<evidence type="ECO:0008006" key="5">
    <source>
        <dbReference type="Google" id="ProtNLM"/>
    </source>
</evidence>
<feature type="coiled-coil region" evidence="1">
    <location>
        <begin position="52"/>
        <end position="184"/>
    </location>
</feature>
<dbReference type="EMBL" id="JAPCWZ010000002">
    <property type="protein sequence ID" value="KAK8877814.1"/>
    <property type="molecule type" value="Genomic_DNA"/>
</dbReference>
<feature type="region of interest" description="Disordered" evidence="2">
    <location>
        <begin position="394"/>
        <end position="417"/>
    </location>
</feature>
<feature type="region of interest" description="Disordered" evidence="2">
    <location>
        <begin position="474"/>
        <end position="495"/>
    </location>
</feature>
<protein>
    <recommendedName>
        <fullName evidence="5">MEI5 protein</fullName>
    </recommendedName>
</protein>
<feature type="compositionally biased region" description="Polar residues" evidence="2">
    <location>
        <begin position="394"/>
        <end position="415"/>
    </location>
</feature>
<keyword evidence="1" id="KW-0175">Coiled coil</keyword>
<keyword evidence="4" id="KW-1185">Reference proteome</keyword>
<organism evidence="3 4">
    <name type="scientific">Apiospora arundinis</name>
    <dbReference type="NCBI Taxonomy" id="335852"/>
    <lineage>
        <taxon>Eukaryota</taxon>
        <taxon>Fungi</taxon>
        <taxon>Dikarya</taxon>
        <taxon>Ascomycota</taxon>
        <taxon>Pezizomycotina</taxon>
        <taxon>Sordariomycetes</taxon>
        <taxon>Xylariomycetidae</taxon>
        <taxon>Amphisphaeriales</taxon>
        <taxon>Apiosporaceae</taxon>
        <taxon>Apiospora</taxon>
    </lineage>
</organism>
<evidence type="ECO:0000256" key="1">
    <source>
        <dbReference type="SAM" id="Coils"/>
    </source>
</evidence>
<dbReference type="Proteomes" id="UP001390339">
    <property type="component" value="Unassembled WGS sequence"/>
</dbReference>
<evidence type="ECO:0000313" key="3">
    <source>
        <dbReference type="EMBL" id="KAK8877814.1"/>
    </source>
</evidence>
<name>A0ABR2JJI1_9PEZI</name>
<proteinExistence type="predicted"/>
<evidence type="ECO:0000256" key="2">
    <source>
        <dbReference type="SAM" id="MobiDB-lite"/>
    </source>
</evidence>